<name>A0ABP0RJI9_9DINO</name>
<evidence type="ECO:0000256" key="2">
    <source>
        <dbReference type="SAM" id="MobiDB-lite"/>
    </source>
</evidence>
<proteinExistence type="predicted"/>
<feature type="non-terminal residue" evidence="3">
    <location>
        <position position="1"/>
    </location>
</feature>
<feature type="region of interest" description="Disordered" evidence="2">
    <location>
        <begin position="1"/>
        <end position="51"/>
    </location>
</feature>
<dbReference type="Proteomes" id="UP001642464">
    <property type="component" value="Unassembled WGS sequence"/>
</dbReference>
<keyword evidence="1" id="KW-0175">Coiled coil</keyword>
<sequence>ELKKNFQVEDTEDNHLSPEDLLKKAEERKKKELEAKRNREKARNTKDPRRRVAAMLEQGRDWGQARPDQVRDRKVKVPMQVHLALHASGAERIEMVNVHALQGRCKGLGTGSCNYREIRNLAEEEERQAKWVQATAPAEPKDFIKENKAQLSYYTDSYEECRYRAEVFEAKLKQAKTRKEKVEEAKSEQKIRTMCGRRRFMNRSGLFDEELAGYLRRISAKEAVSGAKAAEEEAKSQRIWSAVRGSIFEAVEYKWKDRRKKVVPAKRVSPFPDLLRRKIEFQRRLRKLKAVMKGVCGFMAVQSRVLRRYKAQQAAMHLLHRIIQGTDAREAVKKYNRTVRQIQRVCRSFIRRKRAWCKKVSKLWMQAEDKHLADFYSHVEKESREEALSRRGSGSRRASSRQDRGSIAISLHQVEDLDKPWKVMRIPKEYRMFTLGRYFIFKVKHRRLQLDVCQDMSSIEAAAQRELNECFGLDQAQKEAQSFREEIGHLFEQKGIWLWAQISITKAHVVEVDEEELVNLIALAACELQRMPPFQDHPASTVFQVSQGKPSARFWRIIHRQVEYKDTPSSPGRRCWGQLCRKQVTQTTKAKKMDVDTVMRRFSPRFLQEAAADMEVEEEA</sequence>
<keyword evidence="4" id="KW-1185">Reference proteome</keyword>
<comment type="caution">
    <text evidence="3">The sequence shown here is derived from an EMBL/GenBank/DDBJ whole genome shotgun (WGS) entry which is preliminary data.</text>
</comment>
<feature type="non-terminal residue" evidence="3">
    <location>
        <position position="620"/>
    </location>
</feature>
<feature type="coiled-coil region" evidence="1">
    <location>
        <begin position="165"/>
        <end position="192"/>
    </location>
</feature>
<reference evidence="3 4" key="1">
    <citation type="submission" date="2024-02" db="EMBL/GenBank/DDBJ databases">
        <authorList>
            <person name="Chen Y."/>
            <person name="Shah S."/>
            <person name="Dougan E. K."/>
            <person name="Thang M."/>
            <person name="Chan C."/>
        </authorList>
    </citation>
    <scope>NUCLEOTIDE SEQUENCE [LARGE SCALE GENOMIC DNA]</scope>
</reference>
<feature type="compositionally biased region" description="Basic and acidic residues" evidence="2">
    <location>
        <begin position="1"/>
        <end position="47"/>
    </location>
</feature>
<organism evidence="3 4">
    <name type="scientific">Durusdinium trenchii</name>
    <dbReference type="NCBI Taxonomy" id="1381693"/>
    <lineage>
        <taxon>Eukaryota</taxon>
        <taxon>Sar</taxon>
        <taxon>Alveolata</taxon>
        <taxon>Dinophyceae</taxon>
        <taxon>Suessiales</taxon>
        <taxon>Symbiodiniaceae</taxon>
        <taxon>Durusdinium</taxon>
    </lineage>
</organism>
<gene>
    <name evidence="3" type="ORF">SCF082_LOCUS47039</name>
</gene>
<accession>A0ABP0RJI9</accession>
<evidence type="ECO:0000313" key="3">
    <source>
        <dbReference type="EMBL" id="CAK9100528.1"/>
    </source>
</evidence>
<evidence type="ECO:0000313" key="4">
    <source>
        <dbReference type="Proteomes" id="UP001642464"/>
    </source>
</evidence>
<dbReference type="EMBL" id="CAXAMM010041642">
    <property type="protein sequence ID" value="CAK9100528.1"/>
    <property type="molecule type" value="Genomic_DNA"/>
</dbReference>
<evidence type="ECO:0000256" key="1">
    <source>
        <dbReference type="SAM" id="Coils"/>
    </source>
</evidence>
<protein>
    <submittedName>
        <fullName evidence="3">Uncharacterized protein</fullName>
    </submittedName>
</protein>